<keyword evidence="2" id="KW-0378">Hydrolase</keyword>
<evidence type="ECO:0000313" key="6">
    <source>
        <dbReference type="Proteomes" id="UP000277921"/>
    </source>
</evidence>
<evidence type="ECO:0000256" key="2">
    <source>
        <dbReference type="ARBA" id="ARBA00022801"/>
    </source>
</evidence>
<proteinExistence type="predicted"/>
<dbReference type="NCBIfam" id="TIGR01613">
    <property type="entry name" value="primase_Cterm"/>
    <property type="match status" value="1"/>
</dbReference>
<dbReference type="Gene3D" id="3.30.70.1790">
    <property type="entry name" value="RepB DNA-primase, N-terminal domain"/>
    <property type="match status" value="1"/>
</dbReference>
<evidence type="ECO:0000256" key="3">
    <source>
        <dbReference type="ARBA" id="ARBA00022840"/>
    </source>
</evidence>
<dbReference type="EMBL" id="QTQV01000024">
    <property type="protein sequence ID" value="RQT08449.1"/>
    <property type="molecule type" value="Genomic_DNA"/>
</dbReference>
<evidence type="ECO:0000256" key="1">
    <source>
        <dbReference type="ARBA" id="ARBA00022741"/>
    </source>
</evidence>
<evidence type="ECO:0000313" key="5">
    <source>
        <dbReference type="EMBL" id="RQT08449.1"/>
    </source>
</evidence>
<dbReference type="InterPro" id="IPR051620">
    <property type="entry name" value="ORF904-like_C"/>
</dbReference>
<sequence>MENQIYIGYLHMYVDKEDLKHHKQLLHGSRSTSFQVYPEKGNAGSARSLSGTLKECGPRIEAAVRQGLAVGIALNEFRDGIRRADRVTRINAFFVDLDGGTSLDTIDQFPIKPHLVTETSPDHFHVVWLVDGCVIAAYRHVQVFLAKKLGGDPNVTDVTRCMRLAGTINRKNGQNHLVKIVSAAQGEALKPIAFSEFKRAFGMKPKRKRAPQKQAHIVETHDIEEVRGALDKIPAEDRPIWLAVGMALHSLMPNDQGKVLWDDWSKKSTGKFDQTEQDRAWRNFKARGGVTKGTLFYYAKRFSPGITHVDVPTTEVEFANLFVATYKGQVAFDHSTSTWWVFDDIWKKAQHLALRHCKAMVEAQIEMVRGVRSEKQGSHLSALQRQATASSLAAILRHAALDADIETSGSRFDTDPDLLGVENGVIELVTGQHRRARPDDFITQRCGAAYDAEAECPEFVRFIDSITEGDKEFARYIQRAFGYSTFGHTREQVFFLIIGPGGNGKGVLLRAITKALGNYGKTVAPNLLQRAYASNPNSPSPAVMALKGARLYACTEFDGQKRFDEAFVKQLSGSDVLTGRSNFGEQETFTPVGKLWLSLNADPEIAYDNTAMWRRIRVIPLMRRFNGEDCDPDLDAKLANELPGILNWLIEGARQYHTHKLGMCSKVKRATEQLRTRSDTVRSWLTSCCTVRGDAPIQGASDVYRSYVAHTRNNGRAALPIAKFNAKLEQRGMRHVRRAAFNGWEGFALKRD</sequence>
<dbReference type="Pfam" id="PF08706">
    <property type="entry name" value="D5_N"/>
    <property type="match status" value="1"/>
</dbReference>
<gene>
    <name evidence="5" type="ORF">DF051_30970</name>
</gene>
<protein>
    <recommendedName>
        <fullName evidence="4">SF3 helicase domain-containing protein</fullName>
    </recommendedName>
</protein>
<dbReference type="AlphaFoldDB" id="A0A3N8QMJ4"/>
<feature type="domain" description="SF3 helicase" evidence="4">
    <location>
        <begin position="472"/>
        <end position="634"/>
    </location>
</feature>
<dbReference type="PROSITE" id="PS51206">
    <property type="entry name" value="SF3_HELICASE_1"/>
    <property type="match status" value="1"/>
</dbReference>
<dbReference type="SUPFAM" id="SSF52540">
    <property type="entry name" value="P-loop containing nucleoside triphosphate hydrolases"/>
    <property type="match status" value="1"/>
</dbReference>
<dbReference type="InterPro" id="IPR014015">
    <property type="entry name" value="Helicase_SF3_DNA-vir"/>
</dbReference>
<keyword evidence="1" id="KW-0547">Nucleotide-binding</keyword>
<dbReference type="PANTHER" id="PTHR35372">
    <property type="entry name" value="ATP BINDING PROTEIN-RELATED"/>
    <property type="match status" value="1"/>
</dbReference>
<dbReference type="Pfam" id="PF08707">
    <property type="entry name" value="PriCT_2"/>
    <property type="match status" value="1"/>
</dbReference>
<dbReference type="Gene3D" id="3.40.50.300">
    <property type="entry name" value="P-loop containing nucleotide triphosphate hydrolases"/>
    <property type="match status" value="1"/>
</dbReference>
<dbReference type="Proteomes" id="UP000277921">
    <property type="component" value="Unassembled WGS sequence"/>
</dbReference>
<keyword evidence="3" id="KW-0067">ATP-binding</keyword>
<dbReference type="InterPro" id="IPR039459">
    <property type="entry name" value="RepB-like_DNA_primase_dom"/>
</dbReference>
<dbReference type="GO" id="GO:0005524">
    <property type="term" value="F:ATP binding"/>
    <property type="evidence" value="ECO:0007669"/>
    <property type="project" value="UniProtKB-KW"/>
</dbReference>
<dbReference type="InterPro" id="IPR006500">
    <property type="entry name" value="Helicase_put_C_phage/plasmid"/>
</dbReference>
<comment type="caution">
    <text evidence="5">The sequence shown here is derived from an EMBL/GenBank/DDBJ whole genome shotgun (WGS) entry which is preliminary data.</text>
</comment>
<accession>A0A3N8QMJ4</accession>
<dbReference type="InterPro" id="IPR014818">
    <property type="entry name" value="Phage/plasmid_primase_P4_C"/>
</dbReference>
<reference evidence="5 6" key="1">
    <citation type="submission" date="2018-08" db="EMBL/GenBank/DDBJ databases">
        <title>Comparative analysis of Burkholderia isolates from Puerto Rico.</title>
        <authorList>
            <person name="Hall C."/>
            <person name="Sahl J."/>
            <person name="Wagner D."/>
        </authorList>
    </citation>
    <scope>NUCLEOTIDE SEQUENCE [LARGE SCALE GENOMIC DNA]</scope>
    <source>
        <strain evidence="5 6">Bp9025</strain>
    </source>
</reference>
<evidence type="ECO:0000259" key="4">
    <source>
        <dbReference type="PROSITE" id="PS51206"/>
    </source>
</evidence>
<dbReference type="PANTHER" id="PTHR35372:SF2">
    <property type="entry name" value="SF3 HELICASE DOMAIN-CONTAINING PROTEIN"/>
    <property type="match status" value="1"/>
</dbReference>
<organism evidence="5 6">
    <name type="scientific">Burkholderia contaminans</name>
    <dbReference type="NCBI Taxonomy" id="488447"/>
    <lineage>
        <taxon>Bacteria</taxon>
        <taxon>Pseudomonadati</taxon>
        <taxon>Pseudomonadota</taxon>
        <taxon>Betaproteobacteria</taxon>
        <taxon>Burkholderiales</taxon>
        <taxon>Burkholderiaceae</taxon>
        <taxon>Burkholderia</taxon>
        <taxon>Burkholderia cepacia complex</taxon>
    </lineage>
</organism>
<dbReference type="InterPro" id="IPR027417">
    <property type="entry name" value="P-loop_NTPase"/>
</dbReference>
<name>A0A3N8QMJ4_9BURK</name>
<dbReference type="InterPro" id="IPR014819">
    <property type="entry name" value="PriCT_2"/>
</dbReference>
<dbReference type="SMART" id="SM00885">
    <property type="entry name" value="D5_N"/>
    <property type="match status" value="1"/>
</dbReference>
<dbReference type="Pfam" id="PF16793">
    <property type="entry name" value="RepB_primase"/>
    <property type="match status" value="1"/>
</dbReference>
<dbReference type="GO" id="GO:0016817">
    <property type="term" value="F:hydrolase activity, acting on acid anhydrides"/>
    <property type="evidence" value="ECO:0007669"/>
    <property type="project" value="InterPro"/>
</dbReference>